<dbReference type="AlphaFoldDB" id="A0A650EK94"/>
<reference evidence="2" key="1">
    <citation type="journal article" date="2020" name="J. ISSAAS">
        <title>Lactobacilli and other gastrointestinal microbiota of Peromyscus leucopus, reservoir host for agents of Lyme disease and other zoonoses in North America.</title>
        <authorList>
            <person name="Milovic A."/>
            <person name="Bassam K."/>
            <person name="Shao H."/>
            <person name="Chatzistamou I."/>
            <person name="Tufts D.M."/>
            <person name="Diuk-Wasser M."/>
            <person name="Barbour A.G."/>
        </authorList>
    </citation>
    <scope>NUCLEOTIDE SEQUENCE</scope>
    <source>
        <strain evidence="2">LL4</strain>
    </source>
</reference>
<evidence type="ECO:0000313" key="2">
    <source>
        <dbReference type="EMBL" id="QGT50180.1"/>
    </source>
</evidence>
<gene>
    <name evidence="2" type="ORF">Helico6505_0120</name>
</gene>
<proteinExistence type="predicted"/>
<protein>
    <submittedName>
        <fullName evidence="2">Uncharacterized protein</fullName>
    </submittedName>
</protein>
<evidence type="ECO:0000256" key="1">
    <source>
        <dbReference type="SAM" id="Phobius"/>
    </source>
</evidence>
<keyword evidence="1" id="KW-0812">Transmembrane</keyword>
<dbReference type="EMBL" id="MN577568">
    <property type="protein sequence ID" value="QGT50180.1"/>
    <property type="molecule type" value="Genomic_DNA"/>
</dbReference>
<feature type="transmembrane region" description="Helical" evidence="1">
    <location>
        <begin position="7"/>
        <end position="31"/>
    </location>
</feature>
<accession>A0A650EK94</accession>
<keyword evidence="1" id="KW-0472">Membrane</keyword>
<organism evidence="2">
    <name type="scientific">uncultured Helicobacter sp</name>
    <dbReference type="NCBI Taxonomy" id="175537"/>
    <lineage>
        <taxon>Bacteria</taxon>
        <taxon>Pseudomonadati</taxon>
        <taxon>Campylobacterota</taxon>
        <taxon>Epsilonproteobacteria</taxon>
        <taxon>Campylobacterales</taxon>
        <taxon>Helicobacteraceae</taxon>
        <taxon>Helicobacter</taxon>
        <taxon>environmental samples</taxon>
    </lineage>
</organism>
<name>A0A650EK94_9HELI</name>
<keyword evidence="1" id="KW-1133">Transmembrane helix</keyword>
<sequence length="202" mass="23168">MQTQKNYWPLAIIGVIIFGVIMVSISITIALKNPIQDDNAYFTKKRIVDENINQLLIDQDIFDASFNRYLDILDSSDATLVRDTNLLSPYQSKPHRDKFNPKSPTQAFIDKQNIRLALNLIPQKAESPSEIHIKAYLDSYHQANALQDLGELIADGVENTRYLSSAFKIPKGRWKLIFEITYDTDHKAYLETELFVDMVDIS</sequence>